<evidence type="ECO:0000313" key="2">
    <source>
        <dbReference type="EMBL" id="GKV35913.1"/>
    </source>
</evidence>
<reference evidence="2 3" key="1">
    <citation type="journal article" date="2021" name="Commun. Biol.">
        <title>The genome of Shorea leprosula (Dipterocarpaceae) highlights the ecological relevance of drought in aseasonal tropical rainforests.</title>
        <authorList>
            <person name="Ng K.K.S."/>
            <person name="Kobayashi M.J."/>
            <person name="Fawcett J.A."/>
            <person name="Hatakeyama M."/>
            <person name="Paape T."/>
            <person name="Ng C.H."/>
            <person name="Ang C.C."/>
            <person name="Tnah L.H."/>
            <person name="Lee C.T."/>
            <person name="Nishiyama T."/>
            <person name="Sese J."/>
            <person name="O'Brien M.J."/>
            <person name="Copetti D."/>
            <person name="Mohd Noor M.I."/>
            <person name="Ong R.C."/>
            <person name="Putra M."/>
            <person name="Sireger I.Z."/>
            <person name="Indrioko S."/>
            <person name="Kosugi Y."/>
            <person name="Izuno A."/>
            <person name="Isagi Y."/>
            <person name="Lee S.L."/>
            <person name="Shimizu K.K."/>
        </authorList>
    </citation>
    <scope>NUCLEOTIDE SEQUENCE [LARGE SCALE GENOMIC DNA]</scope>
    <source>
        <strain evidence="2">214</strain>
    </source>
</reference>
<gene>
    <name evidence="2" type="ORF">SLEP1_g44115</name>
</gene>
<evidence type="ECO:0000256" key="1">
    <source>
        <dbReference type="SAM" id="Coils"/>
    </source>
</evidence>
<dbReference type="Proteomes" id="UP001054252">
    <property type="component" value="Unassembled WGS sequence"/>
</dbReference>
<protein>
    <submittedName>
        <fullName evidence="2">Uncharacterized protein</fullName>
    </submittedName>
</protein>
<comment type="caution">
    <text evidence="2">The sequence shown here is derived from an EMBL/GenBank/DDBJ whole genome shotgun (WGS) entry which is preliminary data.</text>
</comment>
<dbReference type="EMBL" id="BPVZ01000113">
    <property type="protein sequence ID" value="GKV35913.1"/>
    <property type="molecule type" value="Genomic_DNA"/>
</dbReference>
<keyword evidence="3" id="KW-1185">Reference proteome</keyword>
<sequence length="530" mass="60864">MFTESFALCCETVSDERVKGRFEEGKAVDLGVPQNILEREDEREECFNPEEKIVSEVIGYETSLQNRSGLAHLVENYGLLGHVLVRPTRTRERGCSTPGDYWMPMYSHYMTTRLWFPIPELLVWVLMEWDKMDAELENLSQWKAKRVNPNEYSLTPRELEDVKTLEKGDEGILDVMEYMSQRMLDAVLISVLTLFYFAEEMNKFLEATGGIGICKKGKGKRAEVGRQGEVSSASQPEVQTLVVSQPNNVGDEVTIAKEGPVGTSTTTVKVTAELKEQGYIGLQTTSFYDSRMRSIGKKFINAYFPKVDRQCARDKVAVKGSVGVVRQALKLRKENVELIKKNEEAELEVAKLRSEMEELRKENATLKRNSELSHEKWKIWEDELKKKEKELDEVIRAVAELELKVHNSVEEHVAEFLKSNTFEDIIKLYQLPTTIVAFSDCQKKVKLQYPDVDVMKITFRDQEGEVEEDGESSTVDFCPEVMLKWDRDNRGRTFFPSNFILEFVRWMTKGAKVLTNWINLLNNSSLHSSL</sequence>
<feature type="coiled-coil region" evidence="1">
    <location>
        <begin position="326"/>
        <end position="411"/>
    </location>
</feature>
<evidence type="ECO:0000313" key="3">
    <source>
        <dbReference type="Proteomes" id="UP001054252"/>
    </source>
</evidence>
<accession>A0AAV5LFU7</accession>
<proteinExistence type="predicted"/>
<organism evidence="2 3">
    <name type="scientific">Rubroshorea leprosula</name>
    <dbReference type="NCBI Taxonomy" id="152421"/>
    <lineage>
        <taxon>Eukaryota</taxon>
        <taxon>Viridiplantae</taxon>
        <taxon>Streptophyta</taxon>
        <taxon>Embryophyta</taxon>
        <taxon>Tracheophyta</taxon>
        <taxon>Spermatophyta</taxon>
        <taxon>Magnoliopsida</taxon>
        <taxon>eudicotyledons</taxon>
        <taxon>Gunneridae</taxon>
        <taxon>Pentapetalae</taxon>
        <taxon>rosids</taxon>
        <taxon>malvids</taxon>
        <taxon>Malvales</taxon>
        <taxon>Dipterocarpaceae</taxon>
        <taxon>Rubroshorea</taxon>
    </lineage>
</organism>
<dbReference type="AlphaFoldDB" id="A0AAV5LFU7"/>
<name>A0AAV5LFU7_9ROSI</name>
<keyword evidence="1" id="KW-0175">Coiled coil</keyword>